<reference evidence="8" key="1">
    <citation type="submission" date="2025-04" db="UniProtKB">
        <authorList>
            <consortium name="RefSeq"/>
        </authorList>
    </citation>
    <scope>IDENTIFICATION</scope>
    <source>
        <tissue evidence="8">Whole insect</tissue>
    </source>
</reference>
<evidence type="ECO:0000313" key="6">
    <source>
        <dbReference type="EnsemblMetazoa" id="XP_050511215.1"/>
    </source>
</evidence>
<dbReference type="Pfam" id="PF10644">
    <property type="entry name" value="Misat_Tub_SegII"/>
    <property type="match status" value="1"/>
</dbReference>
<sequence>MGSEILTLQFGHYSNFVGTHWWNVQELSFQYNNASNCSSISHDVLYREGHTHKGEVTFTPRLLLVDLQGSLGSLPEQGDLYDPKPDISKESANWYDNLLEVQASPSEHKNKFQQDLDDVTKLQDVPKENYELEGTTKVWSDFLYGRFHPRTVETVKEYQHCNENTPFDAFPLGQSLWKSHQFSEDFTDKIRNYVEECDNFQGFHFLTDCTNAFAGLSSSCLEYIRDEYDRKSVLILPMIPSYFPDNDFSSEEEKNQSLINDSVRVLNMAFGFNEFSVYSSLTVPLSIGSKGWRQPGPPRIFQNLDYNHKLAYHSSAILAAALDTVTLKHRLKNSPFTLKDLSADLTQNGRKFVAASVQMPFRIHEKSDLLDCLDKWQGPLYQSITPNCEIGTSRNMQHITLRGVREDKLKKAQNIAGKQRELPAYRCSSVDEMLSMYLSYSTDATASNVTVADDPLTVKNPFPRIFKNNVGLNGYINENVSGNQRVESIPLLAGLHSGSEIGEMLETLHTAARKIKIARFHQFLGGGIEKDDYEECLDNLFTLRENYEDSYLV</sequence>
<dbReference type="InterPro" id="IPR019605">
    <property type="entry name" value="Misato_II_tubulin-like"/>
</dbReference>
<evidence type="ECO:0000256" key="2">
    <source>
        <dbReference type="ARBA" id="ARBA00008507"/>
    </source>
</evidence>
<name>A0A6P7GNT1_DIAVI</name>
<keyword evidence="3" id="KW-0496">Mitochondrion</keyword>
<dbReference type="SUPFAM" id="SSF52490">
    <property type="entry name" value="Tubulin nucleotide-binding domain-like"/>
    <property type="match status" value="1"/>
</dbReference>
<gene>
    <name evidence="8" type="primary">LOC114339020</name>
</gene>
<evidence type="ECO:0000259" key="5">
    <source>
        <dbReference type="Pfam" id="PF14881"/>
    </source>
</evidence>
<keyword evidence="7" id="KW-1185">Reference proteome</keyword>
<dbReference type="Gene3D" id="3.40.50.1440">
    <property type="entry name" value="Tubulin/FtsZ, GTPase domain"/>
    <property type="match status" value="1"/>
</dbReference>
<accession>A0A6P7GNT1</accession>
<dbReference type="InterPro" id="IPR036525">
    <property type="entry name" value="Tubulin/FtsZ_GTPase_sf"/>
</dbReference>
<protein>
    <submittedName>
        <fullName evidence="8">Protein misato isoform X1</fullName>
    </submittedName>
</protein>
<dbReference type="CDD" id="cd06060">
    <property type="entry name" value="misato"/>
    <property type="match status" value="1"/>
</dbReference>
<evidence type="ECO:0000256" key="3">
    <source>
        <dbReference type="ARBA" id="ARBA00023128"/>
    </source>
</evidence>
<feature type="domain" description="Misato Segment II tubulin-like" evidence="4">
    <location>
        <begin position="3"/>
        <end position="117"/>
    </location>
</feature>
<dbReference type="GO" id="GO:0007005">
    <property type="term" value="P:mitochondrion organization"/>
    <property type="evidence" value="ECO:0007669"/>
    <property type="project" value="InterPro"/>
</dbReference>
<dbReference type="Proteomes" id="UP001652700">
    <property type="component" value="Unplaced"/>
</dbReference>
<dbReference type="PANTHER" id="PTHR13391:SF0">
    <property type="entry name" value="PROTEIN MISATO HOMOLOG 1"/>
    <property type="match status" value="1"/>
</dbReference>
<reference evidence="6" key="2">
    <citation type="submission" date="2025-05" db="UniProtKB">
        <authorList>
            <consortium name="EnsemblMetazoa"/>
        </authorList>
    </citation>
    <scope>IDENTIFICATION</scope>
</reference>
<comment type="similarity">
    <text evidence="2">Belongs to the misato family.</text>
</comment>
<dbReference type="Pfam" id="PF14881">
    <property type="entry name" value="Tubulin_3"/>
    <property type="match status" value="1"/>
</dbReference>
<comment type="subcellular location">
    <subcellularLocation>
        <location evidence="1">Mitochondrion</location>
    </subcellularLocation>
</comment>
<evidence type="ECO:0000259" key="4">
    <source>
        <dbReference type="Pfam" id="PF10644"/>
    </source>
</evidence>
<feature type="domain" description="DML1/Misato tubulin" evidence="5">
    <location>
        <begin position="135"/>
        <end position="331"/>
    </location>
</feature>
<dbReference type="RefSeq" id="XP_028145445.1">
    <property type="nucleotide sequence ID" value="XM_028289644.1"/>
</dbReference>
<evidence type="ECO:0000256" key="1">
    <source>
        <dbReference type="ARBA" id="ARBA00004173"/>
    </source>
</evidence>
<dbReference type="InterPro" id="IPR049942">
    <property type="entry name" value="DML1/Misato"/>
</dbReference>
<dbReference type="EnsemblMetazoa" id="XM_050655258.1">
    <property type="protein sequence ID" value="XP_050511215.1"/>
    <property type="gene ID" value="LOC126887647"/>
</dbReference>
<dbReference type="PANTHER" id="PTHR13391">
    <property type="entry name" value="MITOCHONDRIAL DISTRIBUTION REGULATOR MISATO"/>
    <property type="match status" value="1"/>
</dbReference>
<organism evidence="8">
    <name type="scientific">Diabrotica virgifera virgifera</name>
    <name type="common">western corn rootworm</name>
    <dbReference type="NCBI Taxonomy" id="50390"/>
    <lineage>
        <taxon>Eukaryota</taxon>
        <taxon>Metazoa</taxon>
        <taxon>Ecdysozoa</taxon>
        <taxon>Arthropoda</taxon>
        <taxon>Hexapoda</taxon>
        <taxon>Insecta</taxon>
        <taxon>Pterygota</taxon>
        <taxon>Neoptera</taxon>
        <taxon>Endopterygota</taxon>
        <taxon>Coleoptera</taxon>
        <taxon>Polyphaga</taxon>
        <taxon>Cucujiformia</taxon>
        <taxon>Chrysomeloidea</taxon>
        <taxon>Chrysomelidae</taxon>
        <taxon>Galerucinae</taxon>
        <taxon>Diabroticina</taxon>
        <taxon>Diabroticites</taxon>
        <taxon>Diabrotica</taxon>
    </lineage>
</organism>
<dbReference type="FunCoup" id="A0A6P7GNT1">
    <property type="interactions" value="1122"/>
</dbReference>
<evidence type="ECO:0000313" key="8">
    <source>
        <dbReference type="RefSeq" id="XP_028145445.1"/>
    </source>
</evidence>
<dbReference type="InterPro" id="IPR029209">
    <property type="entry name" value="DML1/Misato_tubulin"/>
</dbReference>
<dbReference type="AlphaFoldDB" id="A0A6P7GNT1"/>
<dbReference type="GO" id="GO:0005739">
    <property type="term" value="C:mitochondrion"/>
    <property type="evidence" value="ECO:0007669"/>
    <property type="project" value="UniProtKB-SubCell"/>
</dbReference>
<dbReference type="OrthoDB" id="271881at2759"/>
<evidence type="ECO:0000313" key="7">
    <source>
        <dbReference type="Proteomes" id="UP001652700"/>
    </source>
</evidence>
<proteinExistence type="inferred from homology"/>
<dbReference type="InParanoid" id="A0A6P7GNT1"/>